<feature type="domain" description="DUF7768" evidence="2">
    <location>
        <begin position="10"/>
        <end position="108"/>
    </location>
</feature>
<reference evidence="3 4" key="2">
    <citation type="journal article" date="2012" name="Stand. Genomic Sci.">
        <title>Complete genome sequence of the moderately thermophilic mineral-sulfide-oxidizing firmicute Sulfobacillus acidophilus type strain (NAL(T)).</title>
        <authorList>
            <person name="Anderson I."/>
            <person name="Chertkov O."/>
            <person name="Chen A."/>
            <person name="Saunders E."/>
            <person name="Lapidus A."/>
            <person name="Nolan M."/>
            <person name="Lucas S."/>
            <person name="Hammon N."/>
            <person name="Deshpande S."/>
            <person name="Cheng J.F."/>
            <person name="Han C."/>
            <person name="Tapia R."/>
            <person name="Goodwin L.A."/>
            <person name="Pitluck S."/>
            <person name="Liolios K."/>
            <person name="Pagani I."/>
            <person name="Ivanova N."/>
            <person name="Mikhailova N."/>
            <person name="Pati A."/>
            <person name="Palaniappan K."/>
            <person name="Land M."/>
            <person name="Pan C."/>
            <person name="Rohde M."/>
            <person name="Pukall R."/>
            <person name="Goker M."/>
            <person name="Detter J.C."/>
            <person name="Woyke T."/>
            <person name="Bristow J."/>
            <person name="Eisen J.A."/>
            <person name="Markowitz V."/>
            <person name="Hugenholtz P."/>
            <person name="Kyrpides N.C."/>
            <person name="Klenk H.P."/>
            <person name="Mavromatis K."/>
        </authorList>
    </citation>
    <scope>NUCLEOTIDE SEQUENCE [LARGE SCALE GENOMIC DNA]</scope>
    <source>
        <strain evidence="4">ATCC 700253 / DSM 10332 / NAL</strain>
    </source>
</reference>
<dbReference type="PATRIC" id="fig|679936.5.peg.708"/>
<dbReference type="Pfam" id="PF24963">
    <property type="entry name" value="DUF7768"/>
    <property type="match status" value="1"/>
</dbReference>
<name>G8U002_SULAD</name>
<dbReference type="HOGENOM" id="CLU_128088_3_1_9"/>
<dbReference type="EMBL" id="CP003179">
    <property type="protein sequence ID" value="AEW04171.1"/>
    <property type="molecule type" value="Genomic_DNA"/>
</dbReference>
<proteinExistence type="predicted"/>
<accession>G8U002</accession>
<dbReference type="InterPro" id="IPR056670">
    <property type="entry name" value="DUF7768"/>
</dbReference>
<evidence type="ECO:0000313" key="3">
    <source>
        <dbReference type="EMBL" id="AEW04171.1"/>
    </source>
</evidence>
<evidence type="ECO:0000313" key="4">
    <source>
        <dbReference type="Proteomes" id="UP000005439"/>
    </source>
</evidence>
<evidence type="ECO:0000259" key="2">
    <source>
        <dbReference type="Pfam" id="PF24963"/>
    </source>
</evidence>
<gene>
    <name evidence="3" type="ordered locus">Sulac_0658</name>
</gene>
<keyword evidence="4" id="KW-1185">Reference proteome</keyword>
<sequence length="131" mass="14413">MNPAATRPWAYICSPFRADTPEQQARHVAWARQMARQAWDDGYWPIVPHLYAPQFLDDADPVERAWGLQWGLDLLDRCVVMYVWAGGPPSAGMAAEIASAQQQGLPVRPWIPTEGGLPDVSTGNNDDAAIG</sequence>
<dbReference type="Gene3D" id="3.40.50.10400">
    <property type="entry name" value="Hypothetical protein PA1492"/>
    <property type="match status" value="1"/>
</dbReference>
<feature type="region of interest" description="Disordered" evidence="1">
    <location>
        <begin position="109"/>
        <end position="131"/>
    </location>
</feature>
<organism evidence="3 4">
    <name type="scientific">Sulfobacillus acidophilus (strain ATCC 700253 / DSM 10332 / NAL)</name>
    <dbReference type="NCBI Taxonomy" id="679936"/>
    <lineage>
        <taxon>Bacteria</taxon>
        <taxon>Bacillati</taxon>
        <taxon>Bacillota</taxon>
        <taxon>Clostridia</taxon>
        <taxon>Eubacteriales</taxon>
        <taxon>Clostridiales Family XVII. Incertae Sedis</taxon>
        <taxon>Sulfobacillus</taxon>
    </lineage>
</organism>
<evidence type="ECO:0000256" key="1">
    <source>
        <dbReference type="SAM" id="MobiDB-lite"/>
    </source>
</evidence>
<dbReference type="STRING" id="679936.Sulac_0658"/>
<dbReference type="Proteomes" id="UP000005439">
    <property type="component" value="Chromosome"/>
</dbReference>
<protein>
    <recommendedName>
        <fullName evidence="2">DUF7768 domain-containing protein</fullName>
    </recommendedName>
</protein>
<dbReference type="AlphaFoldDB" id="G8U002"/>
<dbReference type="SUPFAM" id="SSF52309">
    <property type="entry name" value="N-(deoxy)ribosyltransferase-like"/>
    <property type="match status" value="1"/>
</dbReference>
<dbReference type="KEGG" id="sap:Sulac_0658"/>
<reference evidence="4" key="1">
    <citation type="submission" date="2011-12" db="EMBL/GenBank/DDBJ databases">
        <title>The complete genome of chromosome of Sulfobacillus acidophilus DSM 10332.</title>
        <authorList>
            <person name="Lucas S."/>
            <person name="Han J."/>
            <person name="Lapidus A."/>
            <person name="Bruce D."/>
            <person name="Goodwin L."/>
            <person name="Pitluck S."/>
            <person name="Peters L."/>
            <person name="Kyrpides N."/>
            <person name="Mavromatis K."/>
            <person name="Ivanova N."/>
            <person name="Mikhailova N."/>
            <person name="Chertkov O."/>
            <person name="Saunders E."/>
            <person name="Detter J.C."/>
            <person name="Tapia R."/>
            <person name="Han C."/>
            <person name="Land M."/>
            <person name="Hauser L."/>
            <person name="Markowitz V."/>
            <person name="Cheng J.-F."/>
            <person name="Hugenholtz P."/>
            <person name="Woyke T."/>
            <person name="Wu D."/>
            <person name="Pukall R."/>
            <person name="Gehrich-Schroeter G."/>
            <person name="Schneider S."/>
            <person name="Klenk H.-P."/>
            <person name="Eisen J.A."/>
        </authorList>
    </citation>
    <scope>NUCLEOTIDE SEQUENCE [LARGE SCALE GENOMIC DNA]</scope>
    <source>
        <strain evidence="4">ATCC 700253 / DSM 10332 / NAL</strain>
    </source>
</reference>